<dbReference type="InterPro" id="IPR001647">
    <property type="entry name" value="HTH_TetR"/>
</dbReference>
<feature type="domain" description="HTH tetR-type" evidence="4">
    <location>
        <begin position="5"/>
        <end position="65"/>
    </location>
</feature>
<accession>A0A2I0QY22</accession>
<feature type="DNA-binding region" description="H-T-H motif" evidence="3">
    <location>
        <begin position="28"/>
        <end position="47"/>
    </location>
</feature>
<protein>
    <submittedName>
        <fullName evidence="5">TetR family transcriptional regulator</fullName>
    </submittedName>
</protein>
<name>A0A2I0QY22_9BACI</name>
<evidence type="ECO:0000256" key="2">
    <source>
        <dbReference type="ARBA" id="ARBA00023125"/>
    </source>
</evidence>
<dbReference type="PANTHER" id="PTHR43479">
    <property type="entry name" value="ACREF/ENVCD OPERON REPRESSOR-RELATED"/>
    <property type="match status" value="1"/>
</dbReference>
<dbReference type="OrthoDB" id="9809994at2"/>
<organism evidence="5 6">
    <name type="scientific">Halalkalibacillus sediminis</name>
    <dbReference type="NCBI Taxonomy" id="2018042"/>
    <lineage>
        <taxon>Bacteria</taxon>
        <taxon>Bacillati</taxon>
        <taxon>Bacillota</taxon>
        <taxon>Bacilli</taxon>
        <taxon>Bacillales</taxon>
        <taxon>Bacillaceae</taxon>
        <taxon>Halalkalibacillus</taxon>
    </lineage>
</organism>
<sequence>MKKNKPKYKQILDAAVEVIAENGYHASQVSKIAKKAGVADGTIYLYFDNKEDILVSLFQEKMGQFIERIESVIDENDTADEKLYALIEMHFRQLAENHHLAIVTQLELRQSNKNLRMKINDVLKGYLALVDNILTQGMEEGTFHGHLNVKLVRQVIFGTLDEIVTNWVMKDQRYDLMEQAEEVHFVISNGLKIHSNKELA</sequence>
<dbReference type="SUPFAM" id="SSF48498">
    <property type="entry name" value="Tetracyclin repressor-like, C-terminal domain"/>
    <property type="match status" value="1"/>
</dbReference>
<keyword evidence="2 3" id="KW-0238">DNA-binding</keyword>
<dbReference type="InterPro" id="IPR013570">
    <property type="entry name" value="Tscrpt_reg_YsiA_C"/>
</dbReference>
<evidence type="ECO:0000313" key="6">
    <source>
        <dbReference type="Proteomes" id="UP000243524"/>
    </source>
</evidence>
<dbReference type="AlphaFoldDB" id="A0A2I0QY22"/>
<comment type="caution">
    <text evidence="5">The sequence shown here is derived from an EMBL/GenBank/DDBJ whole genome shotgun (WGS) entry which is preliminary data.</text>
</comment>
<dbReference type="EMBL" id="PJNH01000001">
    <property type="protein sequence ID" value="PKR79231.1"/>
    <property type="molecule type" value="Genomic_DNA"/>
</dbReference>
<reference evidence="5 6" key="1">
    <citation type="submission" date="2017-06" db="EMBL/GenBank/DDBJ databases">
        <title>the draft geome sequence of Illustriluteabacillus marina B3227.</title>
        <authorList>
            <person name="He R.-H."/>
            <person name="Du Z.-J."/>
        </authorList>
    </citation>
    <scope>NUCLEOTIDE SEQUENCE [LARGE SCALE GENOMIC DNA]</scope>
    <source>
        <strain evidence="5 6">B3227</strain>
    </source>
</reference>
<dbReference type="SUPFAM" id="SSF46689">
    <property type="entry name" value="Homeodomain-like"/>
    <property type="match status" value="1"/>
</dbReference>
<dbReference type="Pfam" id="PF00440">
    <property type="entry name" value="TetR_N"/>
    <property type="match status" value="1"/>
</dbReference>
<dbReference type="RefSeq" id="WP_101330975.1">
    <property type="nucleotide sequence ID" value="NZ_PJNH01000001.1"/>
</dbReference>
<keyword evidence="1" id="KW-0678">Repressor</keyword>
<dbReference type="PROSITE" id="PS50977">
    <property type="entry name" value="HTH_TETR_2"/>
    <property type="match status" value="1"/>
</dbReference>
<dbReference type="Pfam" id="PF08359">
    <property type="entry name" value="TetR_C_4"/>
    <property type="match status" value="1"/>
</dbReference>
<evidence type="ECO:0000256" key="1">
    <source>
        <dbReference type="ARBA" id="ARBA00022491"/>
    </source>
</evidence>
<evidence type="ECO:0000313" key="5">
    <source>
        <dbReference type="EMBL" id="PKR79231.1"/>
    </source>
</evidence>
<evidence type="ECO:0000256" key="3">
    <source>
        <dbReference type="PROSITE-ProRule" id="PRU00335"/>
    </source>
</evidence>
<evidence type="ECO:0000259" key="4">
    <source>
        <dbReference type="PROSITE" id="PS50977"/>
    </source>
</evidence>
<dbReference type="InterPro" id="IPR050624">
    <property type="entry name" value="HTH-type_Tx_Regulator"/>
</dbReference>
<dbReference type="PANTHER" id="PTHR43479:SF11">
    <property type="entry name" value="ACREF_ENVCD OPERON REPRESSOR-RELATED"/>
    <property type="match status" value="1"/>
</dbReference>
<dbReference type="InterPro" id="IPR036271">
    <property type="entry name" value="Tet_transcr_reg_TetR-rel_C_sf"/>
</dbReference>
<dbReference type="PRINTS" id="PR00455">
    <property type="entry name" value="HTHTETR"/>
</dbReference>
<dbReference type="GO" id="GO:0003677">
    <property type="term" value="F:DNA binding"/>
    <property type="evidence" value="ECO:0007669"/>
    <property type="project" value="UniProtKB-UniRule"/>
</dbReference>
<dbReference type="Proteomes" id="UP000243524">
    <property type="component" value="Unassembled WGS sequence"/>
</dbReference>
<dbReference type="InterPro" id="IPR009057">
    <property type="entry name" value="Homeodomain-like_sf"/>
</dbReference>
<keyword evidence="6" id="KW-1185">Reference proteome</keyword>
<gene>
    <name evidence="5" type="ORF">CEY16_05695</name>
</gene>
<dbReference type="Gene3D" id="1.10.10.60">
    <property type="entry name" value="Homeodomain-like"/>
    <property type="match status" value="1"/>
</dbReference>
<proteinExistence type="predicted"/>
<dbReference type="Gene3D" id="1.10.357.10">
    <property type="entry name" value="Tetracycline Repressor, domain 2"/>
    <property type="match status" value="1"/>
</dbReference>